<dbReference type="AlphaFoldDB" id="A0A2Z6AW14"/>
<evidence type="ECO:0000313" key="2">
    <source>
        <dbReference type="Proteomes" id="UP000269883"/>
    </source>
</evidence>
<evidence type="ECO:0000313" key="1">
    <source>
        <dbReference type="EMBL" id="BBD07408.1"/>
    </source>
</evidence>
<reference evidence="1 2" key="1">
    <citation type="journal article" date="2018" name="Sci. Adv.">
        <title>Multi-heme cytochromes provide a pathway for survival in energy-limited environments.</title>
        <authorList>
            <person name="Deng X."/>
            <person name="Dohmae N."/>
            <person name="Nealson K.H."/>
            <person name="Hashimoto K."/>
            <person name="Okamoto A."/>
        </authorList>
    </citation>
    <scope>NUCLEOTIDE SEQUENCE [LARGE SCALE GENOMIC DNA]</scope>
    <source>
        <strain evidence="1 2">IS5</strain>
    </source>
</reference>
<dbReference type="EMBL" id="AP017378">
    <property type="protein sequence ID" value="BBD07408.1"/>
    <property type="molecule type" value="Genomic_DNA"/>
</dbReference>
<gene>
    <name evidence="1" type="ORF">DFE_0682</name>
</gene>
<organism evidence="1 2">
    <name type="scientific">Desulfovibrio ferrophilus</name>
    <dbReference type="NCBI Taxonomy" id="241368"/>
    <lineage>
        <taxon>Bacteria</taxon>
        <taxon>Pseudomonadati</taxon>
        <taxon>Thermodesulfobacteriota</taxon>
        <taxon>Desulfovibrionia</taxon>
        <taxon>Desulfovibrionales</taxon>
        <taxon>Desulfovibrionaceae</taxon>
        <taxon>Desulfovibrio</taxon>
    </lineage>
</organism>
<dbReference type="Proteomes" id="UP000269883">
    <property type="component" value="Chromosome"/>
</dbReference>
<name>A0A2Z6AW14_9BACT</name>
<proteinExistence type="predicted"/>
<protein>
    <submittedName>
        <fullName evidence="1">Uncharacterized protein</fullName>
    </submittedName>
</protein>
<dbReference type="KEGG" id="dfl:DFE_0682"/>
<keyword evidence="2" id="KW-1185">Reference proteome</keyword>
<accession>A0A2Z6AW14</accession>
<sequence>MVGLYSFERLQAASRYREAACFFVNAEECMEVYCTETISDVARQKEQKNAGKRHQTFCAAAWAEAQAQWRL</sequence>